<evidence type="ECO:0000313" key="2">
    <source>
        <dbReference type="EMBL" id="KAK3263503.1"/>
    </source>
</evidence>
<feature type="compositionally biased region" description="Basic and acidic residues" evidence="1">
    <location>
        <begin position="11"/>
        <end position="34"/>
    </location>
</feature>
<sequence length="489" mass="50673">AEPTKPGWWDRTSEEQRKKRPKPEGGVEENERTAKVGGGALSSPRVASQHGSCEGELGLKQRPSPVSHHEPASSSVSGDVAADLAADEPAGSSAAAGEEAEIKPVPEVSRKRRGWGNGLASKSLQEDGAAGGSNDKLPISPLSNLKRPLVAQAMEGGSGAPHLGLKRIKTELAEEGRSSLVISEPNPYSPANRAVGQATPPSLPPPPPPRQRYTGHDVLPNIIMKEAKRLKHDGDGESAKSRASARLYLQSGNLFLHSASREEESGDNPARAAQLFNQTASLLEHAAKMADTHRSNVQEKGGLVAGVIKVVTTAEKALGLRCAAIARCRAISVRKRKLRGILSSINPAQAHPGRAGAAPGAAPTSAQSVRSASTPPNAAAAGKGAAGGAGAGGQTEAAGGPLRLTDDQQRTLTEHLQDSIGVMQAWEKAADAMSLVETVCEGSTGYQPMLVAIRTVGANAGYGDMEGILNSVEDAIDAIALVDKPRETI</sequence>
<accession>A0AAE0FPV7</accession>
<dbReference type="Proteomes" id="UP001190700">
    <property type="component" value="Unassembled WGS sequence"/>
</dbReference>
<evidence type="ECO:0000256" key="1">
    <source>
        <dbReference type="SAM" id="MobiDB-lite"/>
    </source>
</evidence>
<feature type="region of interest" description="Disordered" evidence="1">
    <location>
        <begin position="1"/>
        <end position="142"/>
    </location>
</feature>
<feature type="region of interest" description="Disordered" evidence="1">
    <location>
        <begin position="176"/>
        <end position="215"/>
    </location>
</feature>
<feature type="non-terminal residue" evidence="2">
    <location>
        <position position="1"/>
    </location>
</feature>
<feature type="compositionally biased region" description="Low complexity" evidence="1">
    <location>
        <begin position="72"/>
        <end position="97"/>
    </location>
</feature>
<comment type="caution">
    <text evidence="2">The sequence shown here is derived from an EMBL/GenBank/DDBJ whole genome shotgun (WGS) entry which is preliminary data.</text>
</comment>
<protein>
    <submittedName>
        <fullName evidence="2">Uncharacterized protein</fullName>
    </submittedName>
</protein>
<feature type="compositionally biased region" description="Pro residues" evidence="1">
    <location>
        <begin position="201"/>
        <end position="210"/>
    </location>
</feature>
<proteinExistence type="predicted"/>
<reference evidence="2 3" key="1">
    <citation type="journal article" date="2015" name="Genome Biol. Evol.">
        <title>Comparative Genomics of a Bacterivorous Green Alga Reveals Evolutionary Causalities and Consequences of Phago-Mixotrophic Mode of Nutrition.</title>
        <authorList>
            <person name="Burns J.A."/>
            <person name="Paasch A."/>
            <person name="Narechania A."/>
            <person name="Kim E."/>
        </authorList>
    </citation>
    <scope>NUCLEOTIDE SEQUENCE [LARGE SCALE GENOMIC DNA]</scope>
    <source>
        <strain evidence="2 3">PLY_AMNH</strain>
    </source>
</reference>
<organism evidence="2 3">
    <name type="scientific">Cymbomonas tetramitiformis</name>
    <dbReference type="NCBI Taxonomy" id="36881"/>
    <lineage>
        <taxon>Eukaryota</taxon>
        <taxon>Viridiplantae</taxon>
        <taxon>Chlorophyta</taxon>
        <taxon>Pyramimonadophyceae</taxon>
        <taxon>Pyramimonadales</taxon>
        <taxon>Pyramimonadaceae</taxon>
        <taxon>Cymbomonas</taxon>
    </lineage>
</organism>
<dbReference type="EMBL" id="LGRX02015365">
    <property type="protein sequence ID" value="KAK3263503.1"/>
    <property type="molecule type" value="Genomic_DNA"/>
</dbReference>
<feature type="compositionally biased region" description="Low complexity" evidence="1">
    <location>
        <begin position="347"/>
        <end position="366"/>
    </location>
</feature>
<gene>
    <name evidence="2" type="ORF">CYMTET_27692</name>
</gene>
<feature type="region of interest" description="Disordered" evidence="1">
    <location>
        <begin position="347"/>
        <end position="401"/>
    </location>
</feature>
<feature type="compositionally biased region" description="Gly residues" evidence="1">
    <location>
        <begin position="384"/>
        <end position="393"/>
    </location>
</feature>
<feature type="compositionally biased region" description="Polar residues" evidence="1">
    <location>
        <begin position="367"/>
        <end position="376"/>
    </location>
</feature>
<keyword evidence="3" id="KW-1185">Reference proteome</keyword>
<name>A0AAE0FPV7_9CHLO</name>
<dbReference type="AlphaFoldDB" id="A0AAE0FPV7"/>
<evidence type="ECO:0000313" key="3">
    <source>
        <dbReference type="Proteomes" id="UP001190700"/>
    </source>
</evidence>